<dbReference type="PROSITE" id="PS51746">
    <property type="entry name" value="PPM_2"/>
    <property type="match status" value="1"/>
</dbReference>
<dbReference type="PANTHER" id="PTHR13832">
    <property type="entry name" value="PROTEIN PHOSPHATASE 2C"/>
    <property type="match status" value="1"/>
</dbReference>
<dbReference type="InterPro" id="IPR036457">
    <property type="entry name" value="PPM-type-like_dom_sf"/>
</dbReference>
<organism evidence="2 3">
    <name type="scientific">Simiduia aestuariiviva</name>
    <dbReference type="NCBI Taxonomy" id="1510459"/>
    <lineage>
        <taxon>Bacteria</taxon>
        <taxon>Pseudomonadati</taxon>
        <taxon>Pseudomonadota</taxon>
        <taxon>Gammaproteobacteria</taxon>
        <taxon>Cellvibrionales</taxon>
        <taxon>Cellvibrionaceae</taxon>
        <taxon>Simiduia</taxon>
    </lineage>
</organism>
<proteinExistence type="predicted"/>
<evidence type="ECO:0000313" key="3">
    <source>
        <dbReference type="Proteomes" id="UP000559987"/>
    </source>
</evidence>
<dbReference type="AlphaFoldDB" id="A0A839UK50"/>
<dbReference type="SUPFAM" id="SSF81606">
    <property type="entry name" value="PP2C-like"/>
    <property type="match status" value="1"/>
</dbReference>
<comment type="caution">
    <text evidence="2">The sequence shown here is derived from an EMBL/GenBank/DDBJ whole genome shotgun (WGS) entry which is preliminary data.</text>
</comment>
<dbReference type="PANTHER" id="PTHR13832:SF827">
    <property type="entry name" value="PROTEIN PHOSPHATASE 1L"/>
    <property type="match status" value="1"/>
</dbReference>
<dbReference type="InterPro" id="IPR001932">
    <property type="entry name" value="PPM-type_phosphatase-like_dom"/>
</dbReference>
<protein>
    <submittedName>
        <fullName evidence="2">Protein phosphatase</fullName>
        <ecNumber evidence="2">3.1.3.16</ecNumber>
    </submittedName>
</protein>
<dbReference type="GO" id="GO:0004722">
    <property type="term" value="F:protein serine/threonine phosphatase activity"/>
    <property type="evidence" value="ECO:0007669"/>
    <property type="project" value="UniProtKB-EC"/>
</dbReference>
<dbReference type="SMART" id="SM00331">
    <property type="entry name" value="PP2C_SIG"/>
    <property type="match status" value="1"/>
</dbReference>
<dbReference type="SMART" id="SM00332">
    <property type="entry name" value="PP2Cc"/>
    <property type="match status" value="1"/>
</dbReference>
<evidence type="ECO:0000259" key="1">
    <source>
        <dbReference type="PROSITE" id="PS51746"/>
    </source>
</evidence>
<dbReference type="CDD" id="cd00143">
    <property type="entry name" value="PP2Cc"/>
    <property type="match status" value="1"/>
</dbReference>
<dbReference type="InterPro" id="IPR015655">
    <property type="entry name" value="PP2C"/>
</dbReference>
<reference evidence="2 3" key="1">
    <citation type="submission" date="2020-08" db="EMBL/GenBank/DDBJ databases">
        <title>Genomic Encyclopedia of Type Strains, Phase III (KMG-III): the genomes of soil and plant-associated and newly described type strains.</title>
        <authorList>
            <person name="Whitman W."/>
        </authorList>
    </citation>
    <scope>NUCLEOTIDE SEQUENCE [LARGE SCALE GENOMIC DNA]</scope>
    <source>
        <strain evidence="2 3">CECT 8571</strain>
    </source>
</reference>
<dbReference type="EC" id="3.1.3.16" evidence="2"/>
<dbReference type="Gene3D" id="3.60.40.10">
    <property type="entry name" value="PPM-type phosphatase domain"/>
    <property type="match status" value="1"/>
</dbReference>
<gene>
    <name evidence="2" type="ORF">FHS30_001177</name>
</gene>
<evidence type="ECO:0000313" key="2">
    <source>
        <dbReference type="EMBL" id="MBB3167993.1"/>
    </source>
</evidence>
<dbReference type="RefSeq" id="WP_183909314.1">
    <property type="nucleotide sequence ID" value="NZ_JACHXZ010000002.1"/>
</dbReference>
<keyword evidence="2" id="KW-0378">Hydrolase</keyword>
<name>A0A839UK50_9GAMM</name>
<dbReference type="Pfam" id="PF00481">
    <property type="entry name" value="PP2C"/>
    <property type="match status" value="1"/>
</dbReference>
<dbReference type="NCBIfam" id="NF033484">
    <property type="entry name" value="Stp1_PP2C_phos"/>
    <property type="match status" value="1"/>
</dbReference>
<dbReference type="EMBL" id="JACHXZ010000002">
    <property type="protein sequence ID" value="MBB3167993.1"/>
    <property type="molecule type" value="Genomic_DNA"/>
</dbReference>
<keyword evidence="3" id="KW-1185">Reference proteome</keyword>
<feature type="domain" description="PPM-type phosphatase" evidence="1">
    <location>
        <begin position="10"/>
        <end position="259"/>
    </location>
</feature>
<sequence>MKPAELIRLAINGRTDIGQVRNENEDHIGWQSHPSLPFGFVVIADGMGGYTGGSTASQLAVTRVSDCLESIPNSSFISCTPEQQLLMLQAAIMDALNAANSDILNAKAVNPQLANMGSTIVLAVVWNNNVTIAHLGDSRAYLWNRDGLVQLTRDHSLVQEMIDNGSLTETQARSSKIRNHITRALGVTEFIEPNINSYALTQNTLLMLCSDGLTEYMAHDELEFVLSTHRPALECCYRFISEANESGGKDNISVGIIEYTVQSGDEKLAVISPSVMQVEEDVTVRKTSSQIP</sequence>
<dbReference type="Proteomes" id="UP000559987">
    <property type="component" value="Unassembled WGS sequence"/>
</dbReference>
<accession>A0A839UK50</accession>